<dbReference type="InterPro" id="IPR036105">
    <property type="entry name" value="DiNase_FeMo-co_biosyn_sf"/>
</dbReference>
<name>A0AAF0FZ30_9EURY</name>
<proteinExistence type="predicted"/>
<dbReference type="AlphaFoldDB" id="A0AAF0FZ30"/>
<dbReference type="Proteomes" id="UP001218895">
    <property type="component" value="Chromosome"/>
</dbReference>
<dbReference type="KEGG" id="manq:L1994_01590"/>
<protein>
    <submittedName>
        <fullName evidence="2">NifB/NifX family molybdenum-iron cluster-binding protein</fullName>
    </submittedName>
</protein>
<feature type="domain" description="Dinitrogenase iron-molybdenum cofactor biosynthesis" evidence="1">
    <location>
        <begin position="20"/>
        <end position="112"/>
    </location>
</feature>
<dbReference type="Pfam" id="PF02579">
    <property type="entry name" value="Nitro_FeMo-Co"/>
    <property type="match status" value="1"/>
</dbReference>
<dbReference type="InterPro" id="IPR003731">
    <property type="entry name" value="Di-Nase_FeMo-co_biosynth"/>
</dbReference>
<gene>
    <name evidence="2" type="ORF">L1994_01590</name>
</gene>
<accession>A0AAF0FZ30</accession>
<sequence length="180" mass="19295">MIVVAFKRVVVAGKLKGNLDDEISPVFGRCGGFCVFDLADGNVSESKIISNPAIDLPGSAGVVAADSVVKLGADAVVAGDFGVASTEIFYKSGVKQYIVKDTTIKDALEKMISGETACVDSKNYIESNKPLYGRRSITLKNTNNLQNNNSYICRNCGCTMPRKEGLMQIHCPNCGNMMEL</sequence>
<organism evidence="2 3">
    <name type="scientific">Methanomicrobium antiquum</name>
    <dbReference type="NCBI Taxonomy" id="487686"/>
    <lineage>
        <taxon>Archaea</taxon>
        <taxon>Methanobacteriati</taxon>
        <taxon>Methanobacteriota</taxon>
        <taxon>Stenosarchaea group</taxon>
        <taxon>Methanomicrobia</taxon>
        <taxon>Methanomicrobiales</taxon>
        <taxon>Methanomicrobiaceae</taxon>
        <taxon>Methanomicrobium</taxon>
    </lineage>
</organism>
<dbReference type="RefSeq" id="WP_278099953.1">
    <property type="nucleotide sequence ID" value="NZ_CP091092.1"/>
</dbReference>
<dbReference type="PANTHER" id="PTHR33937:SF2">
    <property type="entry name" value="DINITROGENASE IRON-MOLYBDENUM COFACTOR BIOSYNTHESIS DOMAIN-CONTAINING PROTEIN"/>
    <property type="match status" value="1"/>
</dbReference>
<keyword evidence="3" id="KW-1185">Reference proteome</keyword>
<dbReference type="Gene3D" id="3.30.420.130">
    <property type="entry name" value="Dinitrogenase iron-molybdenum cofactor biosynthesis domain"/>
    <property type="match status" value="1"/>
</dbReference>
<evidence type="ECO:0000313" key="3">
    <source>
        <dbReference type="Proteomes" id="UP001218895"/>
    </source>
</evidence>
<reference evidence="2" key="1">
    <citation type="submission" date="2022-01" db="EMBL/GenBank/DDBJ databases">
        <title>Complete genome of Methanomicrobium antiquum DSM 21220.</title>
        <authorList>
            <person name="Chen S.-C."/>
            <person name="You Y.-T."/>
            <person name="Zhou Y.-Z."/>
            <person name="Lai M.-C."/>
        </authorList>
    </citation>
    <scope>NUCLEOTIDE SEQUENCE</scope>
    <source>
        <strain evidence="2">DSM 21220</strain>
    </source>
</reference>
<evidence type="ECO:0000259" key="1">
    <source>
        <dbReference type="Pfam" id="PF02579"/>
    </source>
</evidence>
<dbReference type="GeneID" id="79949048"/>
<dbReference type="SUPFAM" id="SSF53146">
    <property type="entry name" value="Nitrogenase accessory factor-like"/>
    <property type="match status" value="1"/>
</dbReference>
<evidence type="ECO:0000313" key="2">
    <source>
        <dbReference type="EMBL" id="WFN37114.1"/>
    </source>
</evidence>
<dbReference type="InterPro" id="IPR051840">
    <property type="entry name" value="NifX/NifY_domain"/>
</dbReference>
<dbReference type="EMBL" id="CP091092">
    <property type="protein sequence ID" value="WFN37114.1"/>
    <property type="molecule type" value="Genomic_DNA"/>
</dbReference>
<dbReference type="PANTHER" id="PTHR33937">
    <property type="entry name" value="IRON-MOLYBDENUM PROTEIN-RELATED-RELATED"/>
    <property type="match status" value="1"/>
</dbReference>